<reference evidence="1" key="1">
    <citation type="submission" date="2022-01" db="EMBL/GenBank/DDBJ databases">
        <title>Genome sequence and assembly of Parabukholderia sp. RG36.</title>
        <authorList>
            <person name="Chhetri G."/>
        </authorList>
    </citation>
    <scope>NUCLEOTIDE SEQUENCE</scope>
    <source>
        <strain evidence="1">RG36</strain>
    </source>
</reference>
<dbReference type="Proteomes" id="UP001139308">
    <property type="component" value="Unassembled WGS sequence"/>
</dbReference>
<sequence length="71" mass="7826">MLPAPTRRQWDLARLYVKNVIEGPNTDIDRIILDVLETGALSPTLKSEFPLLAGNELAQRVVAAVRSVIPC</sequence>
<comment type="caution">
    <text evidence="1">The sequence shown here is derived from an EMBL/GenBank/DDBJ whole genome shotgun (WGS) entry which is preliminary data.</text>
</comment>
<evidence type="ECO:0000313" key="2">
    <source>
        <dbReference type="Proteomes" id="UP001139308"/>
    </source>
</evidence>
<proteinExistence type="predicted"/>
<evidence type="ECO:0000313" key="1">
    <source>
        <dbReference type="EMBL" id="MCG5078906.1"/>
    </source>
</evidence>
<keyword evidence="2" id="KW-1185">Reference proteome</keyword>
<organism evidence="1 2">
    <name type="scientific">Paraburkholderia tagetis</name>
    <dbReference type="NCBI Taxonomy" id="2913261"/>
    <lineage>
        <taxon>Bacteria</taxon>
        <taxon>Pseudomonadati</taxon>
        <taxon>Pseudomonadota</taxon>
        <taxon>Betaproteobacteria</taxon>
        <taxon>Burkholderiales</taxon>
        <taxon>Burkholderiaceae</taxon>
        <taxon>Paraburkholderia</taxon>
    </lineage>
</organism>
<dbReference type="AlphaFoldDB" id="A0A9X2A370"/>
<dbReference type="RefSeq" id="WP_238468877.1">
    <property type="nucleotide sequence ID" value="NZ_JAKLJA010000079.1"/>
</dbReference>
<name>A0A9X2A370_9BURK</name>
<accession>A0A9X2A370</accession>
<gene>
    <name evidence="1" type="ORF">L5014_37295</name>
</gene>
<protein>
    <submittedName>
        <fullName evidence="1">Uncharacterized protein</fullName>
    </submittedName>
</protein>
<dbReference type="EMBL" id="JAKLJA010000079">
    <property type="protein sequence ID" value="MCG5078906.1"/>
    <property type="molecule type" value="Genomic_DNA"/>
</dbReference>